<dbReference type="Gene3D" id="3.60.70.12">
    <property type="entry name" value="L-amino peptidase D-ALA esterase/amidase"/>
    <property type="match status" value="1"/>
</dbReference>
<proteinExistence type="inferred from homology"/>
<protein>
    <submittedName>
        <fullName evidence="2">P1 family peptidase</fullName>
    </submittedName>
</protein>
<evidence type="ECO:0000313" key="3">
    <source>
        <dbReference type="Proteomes" id="UP000322976"/>
    </source>
</evidence>
<dbReference type="Pfam" id="PF03576">
    <property type="entry name" value="Peptidase_S58"/>
    <property type="match status" value="1"/>
</dbReference>
<accession>A0A5D8QFX0</accession>
<gene>
    <name evidence="2" type="ORF">FWJ32_02010</name>
</gene>
<dbReference type="PANTHER" id="PTHR36512">
    <property type="entry name" value="D-AMINOPEPTIDASE"/>
    <property type="match status" value="1"/>
</dbReference>
<comment type="caution">
    <text evidence="2">The sequence shown here is derived from an EMBL/GenBank/DDBJ whole genome shotgun (WGS) entry which is preliminary data.</text>
</comment>
<keyword evidence="3" id="KW-1185">Reference proteome</keyword>
<evidence type="ECO:0000256" key="1">
    <source>
        <dbReference type="ARBA" id="ARBA00007068"/>
    </source>
</evidence>
<dbReference type="EMBL" id="VTPS01000002">
    <property type="protein sequence ID" value="TZE83119.1"/>
    <property type="molecule type" value="Genomic_DNA"/>
</dbReference>
<dbReference type="InterPro" id="IPR005321">
    <property type="entry name" value="Peptidase_S58_DmpA"/>
</dbReference>
<dbReference type="PANTHER" id="PTHR36512:SF3">
    <property type="entry name" value="BLR5678 PROTEIN"/>
    <property type="match status" value="1"/>
</dbReference>
<organism evidence="2 3">
    <name type="scientific">Calorimonas adulescens</name>
    <dbReference type="NCBI Taxonomy" id="2606906"/>
    <lineage>
        <taxon>Bacteria</taxon>
        <taxon>Bacillati</taxon>
        <taxon>Bacillota</taxon>
        <taxon>Clostridia</taxon>
        <taxon>Thermoanaerobacterales</taxon>
        <taxon>Thermoanaerobacteraceae</taxon>
        <taxon>Calorimonas</taxon>
    </lineage>
</organism>
<name>A0A5D8QFX0_9THEO</name>
<dbReference type="CDD" id="cd02252">
    <property type="entry name" value="nylC_like"/>
    <property type="match status" value="1"/>
</dbReference>
<evidence type="ECO:0000313" key="2">
    <source>
        <dbReference type="EMBL" id="TZE83119.1"/>
    </source>
</evidence>
<reference evidence="2 3" key="1">
    <citation type="submission" date="2019-08" db="EMBL/GenBank/DDBJ databases">
        <title>Calorimonas adulescens gen. nov., sp. nov., an anaerobic thermophilic bacterium from Sakhalin hot spring.</title>
        <authorList>
            <person name="Khomyakova M.A."/>
            <person name="Merkel A.Y."/>
            <person name="Novikov A."/>
            <person name="Bonch-Osmolovskaya E.A."/>
            <person name="Slobodkin A.I."/>
        </authorList>
    </citation>
    <scope>NUCLEOTIDE SEQUENCE [LARGE SCALE GENOMIC DNA]</scope>
    <source>
        <strain evidence="2 3">A05MB</strain>
    </source>
</reference>
<comment type="similarity">
    <text evidence="1">Belongs to the peptidase S58 family.</text>
</comment>
<dbReference type="RefSeq" id="WP_149544316.1">
    <property type="nucleotide sequence ID" value="NZ_VTPS01000002.1"/>
</dbReference>
<dbReference type="AlphaFoldDB" id="A0A5D8QFX0"/>
<dbReference type="Proteomes" id="UP000322976">
    <property type="component" value="Unassembled WGS sequence"/>
</dbReference>
<dbReference type="GO" id="GO:0004177">
    <property type="term" value="F:aminopeptidase activity"/>
    <property type="evidence" value="ECO:0007669"/>
    <property type="project" value="TreeGrafter"/>
</dbReference>
<dbReference type="SUPFAM" id="SSF56266">
    <property type="entry name" value="DmpA/ArgJ-like"/>
    <property type="match status" value="1"/>
</dbReference>
<sequence>MNGTITDVPGIKVGHYSDYKAFTGCTVVIAENGAIGGVDVRGSSPGTRETDLLHPTNLVDRIHAVLLTGGSAFGLDAAGGVMQYLEEKGIGFNTGTAKVPIVPAAVIYDLDVGDPGVRPDKKMGYMAARNSADCKVEQGSVGAGTGASVGKIRGINWATKSGIGSYSIELANGVIIGAISVVNALGDIYENGSIIAGCRDENGGFLNTYEYLKKNVPEEKPWGKNTTLSVVATNARLTKEQANKMAQVAHDGYSRVIKPVHTIYDGDCIFAMSTGNIEYDIMTLCEAAAEVVEKAIINAVKSADSIVGLPSYNELTKKG</sequence>
<dbReference type="InterPro" id="IPR016117">
    <property type="entry name" value="ArgJ-like_dom_sf"/>
</dbReference>